<dbReference type="InterPro" id="IPR017853">
    <property type="entry name" value="GH"/>
</dbReference>
<sequence length="1079" mass="117686">MIVFSAPLRTARRVVTFSTAALLTAVGLSSTSLAQDASAPAILQYFESRWDTIEDRTIDSFYAGYGGMWVPPPGRADSGGFSVGYDVFDRFDLGSANNETLYGTQRSFKAMTAQSKKAGVAVYADFILNHNGFSDNNRPGFIEAGDYPGFVLELPDDPYGDFHPPIFDGNDVKRFRLSGLIDLDQSKNYQFIRHPVDPNDPRNIPGGTFTDQADPNNARFYTDIDLGGQTVWDPDLNQNVTIYDFNLDNPLAGDAVTENALGLILRNARWMIQEAGVDGFRLDAVKHFDPFVLEFFDQAVHDAAPRNLDGSQRRVFAFSEVFDGDFGLIQSYVQDIDRGDNQVGGNRDALDLPLFFALRNNLTGNGQANDWRNIKNASFDINDDGLANNGSQGVGHVSSHDEPGAELSNVAHAFILMRPGNANVYFNAKQFGEGRDFPKDGRGDALGGQFGDAITTLVDIRNTHGRGNYLDRTPGGDEKEILIYEREKSALVVLSNRVDAGFDSRTVQTSFAPGTYLVELTGNASDNNIDPFDDFPEVLQVKADGTVDLRVLRNVAPDGDRHDSGYLIYGLAGPQGTMSLSNVDSVLAGGTGTTLEENATVRINDVDVITADSFNLTLNTNAVNLLGSIRDRDADGDAAFFKIDGGIDANGNGGVDFVTPNSVLYGFENFTDVNDAGFFNEDGNGTFQQNIDTTQLEEGYHFITTRAFRHRNPGTGGDGGPAVFEDFRRAIYVDRLAPEAQIEALVAFNESGSNLDFQVASVDQTATEMFTFLNLGAAIDDETILGFVEDDPNGSQTTQIDRDLFQRGYFDVQDGHNVLTVVTREITGNTNIQRLIIDIENGNGAGIGDVNKDGVIDSDDLTNSPNNFETFLYSRNALFNPAADTNADGMVDTFDLLGLEMVLSDAGVSQATNDTYQVIKNRRGNLNGNGNVDSFDLLFMRDNRFTADEDLLWNLDINPDGTIDGDDAELFVTAFLGEITGDLTRDGDINLDDANAFVLALEDVNAYQTQYAIDALVTADVNRDWVFDVNDIEAFLGLFDDPSAAAQIFLDAGLPIPEPGTAALLVTVLMGLRRVDRRR</sequence>
<reference evidence="3 4" key="1">
    <citation type="submission" date="2020-08" db="EMBL/GenBank/DDBJ databases">
        <title>Genomic Encyclopedia of Type Strains, Phase IV (KMG-IV): sequencing the most valuable type-strain genomes for metagenomic binning, comparative biology and taxonomic classification.</title>
        <authorList>
            <person name="Goeker M."/>
        </authorList>
    </citation>
    <scope>NUCLEOTIDE SEQUENCE [LARGE SCALE GENOMIC DNA]</scope>
    <source>
        <strain evidence="3 4">DSM 103725</strain>
    </source>
</reference>
<organism evidence="3 4">
    <name type="scientific">Algisphaera agarilytica</name>
    <dbReference type="NCBI Taxonomy" id="1385975"/>
    <lineage>
        <taxon>Bacteria</taxon>
        <taxon>Pseudomonadati</taxon>
        <taxon>Planctomycetota</taxon>
        <taxon>Phycisphaerae</taxon>
        <taxon>Phycisphaerales</taxon>
        <taxon>Phycisphaeraceae</taxon>
        <taxon>Algisphaera</taxon>
    </lineage>
</organism>
<evidence type="ECO:0000256" key="1">
    <source>
        <dbReference type="SAM" id="SignalP"/>
    </source>
</evidence>
<evidence type="ECO:0000313" key="4">
    <source>
        <dbReference type="Proteomes" id="UP000541810"/>
    </source>
</evidence>
<keyword evidence="4" id="KW-1185">Reference proteome</keyword>
<proteinExistence type="predicted"/>
<dbReference type="SUPFAM" id="SSF63446">
    <property type="entry name" value="Type I dockerin domain"/>
    <property type="match status" value="2"/>
</dbReference>
<dbReference type="PANTHER" id="PTHR43447">
    <property type="entry name" value="ALPHA-AMYLASE"/>
    <property type="match status" value="1"/>
</dbReference>
<evidence type="ECO:0000313" key="3">
    <source>
        <dbReference type="EMBL" id="MBB6429185.1"/>
    </source>
</evidence>
<feature type="chain" id="PRO_5030887640" description="Glycosyl hydrolase family 13 catalytic domain-containing protein" evidence="1">
    <location>
        <begin position="35"/>
        <end position="1079"/>
    </location>
</feature>
<dbReference type="Gene3D" id="3.20.20.80">
    <property type="entry name" value="Glycosidases"/>
    <property type="match status" value="2"/>
</dbReference>
<dbReference type="EMBL" id="JACHGY010000001">
    <property type="protein sequence ID" value="MBB6429185.1"/>
    <property type="molecule type" value="Genomic_DNA"/>
</dbReference>
<gene>
    <name evidence="3" type="ORF">HNQ40_000991</name>
</gene>
<dbReference type="InterPro" id="IPR036439">
    <property type="entry name" value="Dockerin_dom_sf"/>
</dbReference>
<dbReference type="SMART" id="SM00642">
    <property type="entry name" value="Aamy"/>
    <property type="match status" value="1"/>
</dbReference>
<dbReference type="AlphaFoldDB" id="A0A7X0H4P7"/>
<dbReference type="RefSeq" id="WP_184676771.1">
    <property type="nucleotide sequence ID" value="NZ_JACHGY010000001.1"/>
</dbReference>
<dbReference type="Proteomes" id="UP000541810">
    <property type="component" value="Unassembled WGS sequence"/>
</dbReference>
<name>A0A7X0H4P7_9BACT</name>
<protein>
    <recommendedName>
        <fullName evidence="2">Glycosyl hydrolase family 13 catalytic domain-containing protein</fullName>
    </recommendedName>
</protein>
<feature type="signal peptide" evidence="1">
    <location>
        <begin position="1"/>
        <end position="34"/>
    </location>
</feature>
<dbReference type="PROSITE" id="PS00018">
    <property type="entry name" value="EF_HAND_1"/>
    <property type="match status" value="1"/>
</dbReference>
<comment type="caution">
    <text evidence="3">The sequence shown here is derived from an EMBL/GenBank/DDBJ whole genome shotgun (WGS) entry which is preliminary data.</text>
</comment>
<evidence type="ECO:0000259" key="2">
    <source>
        <dbReference type="SMART" id="SM00642"/>
    </source>
</evidence>
<dbReference type="SUPFAM" id="SSF51445">
    <property type="entry name" value="(Trans)glycosidases"/>
    <property type="match status" value="1"/>
</dbReference>
<dbReference type="GO" id="GO:0000272">
    <property type="term" value="P:polysaccharide catabolic process"/>
    <property type="evidence" value="ECO:0007669"/>
    <property type="project" value="InterPro"/>
</dbReference>
<feature type="domain" description="Glycosyl hydrolase family 13 catalytic" evidence="2">
    <location>
        <begin position="40"/>
        <end position="461"/>
    </location>
</feature>
<accession>A0A7X0H4P7</accession>
<dbReference type="Gene3D" id="1.10.1330.10">
    <property type="entry name" value="Dockerin domain"/>
    <property type="match status" value="2"/>
</dbReference>
<dbReference type="InterPro" id="IPR018247">
    <property type="entry name" value="EF_Hand_1_Ca_BS"/>
</dbReference>
<keyword evidence="1" id="KW-0732">Signal</keyword>
<dbReference type="InterPro" id="IPR006047">
    <property type="entry name" value="GH13_cat_dom"/>
</dbReference>